<organism evidence="1">
    <name type="scientific">marine sediment metagenome</name>
    <dbReference type="NCBI Taxonomy" id="412755"/>
    <lineage>
        <taxon>unclassified sequences</taxon>
        <taxon>metagenomes</taxon>
        <taxon>ecological metagenomes</taxon>
    </lineage>
</organism>
<dbReference type="AlphaFoldDB" id="X1TIW6"/>
<evidence type="ECO:0000313" key="1">
    <source>
        <dbReference type="EMBL" id="GAJ05273.1"/>
    </source>
</evidence>
<gene>
    <name evidence="1" type="ORF">S12H4_44945</name>
</gene>
<name>X1TIW6_9ZZZZ</name>
<sequence length="172" mass="21018">KVISILSNLTDLGILKYSKSFLHGERWYVSTAWNWNNEKYKIREDIIRFELEFRNFIEKNLKNHYKVEWWETGIPELIKNKVDSRITERQKRDPKIDIIKMNFLDFSDYSSIIFRKKNWDSIFTNYFPDKKSIDYPLDKLRIIRSDVSHVRVHLGDLNRYSVYIDEIKKYLN</sequence>
<feature type="non-terminal residue" evidence="1">
    <location>
        <position position="1"/>
    </location>
</feature>
<comment type="caution">
    <text evidence="1">The sequence shown here is derived from an EMBL/GenBank/DDBJ whole genome shotgun (WGS) entry which is preliminary data.</text>
</comment>
<reference evidence="1" key="1">
    <citation type="journal article" date="2014" name="Front. Microbiol.">
        <title>High frequency of phylogenetically diverse reductive dehalogenase-homologous genes in deep subseafloor sedimentary metagenomes.</title>
        <authorList>
            <person name="Kawai M."/>
            <person name="Futagami T."/>
            <person name="Toyoda A."/>
            <person name="Takaki Y."/>
            <person name="Nishi S."/>
            <person name="Hori S."/>
            <person name="Arai W."/>
            <person name="Tsubouchi T."/>
            <person name="Morono Y."/>
            <person name="Uchiyama I."/>
            <person name="Ito T."/>
            <person name="Fujiyama A."/>
            <person name="Inagaki F."/>
            <person name="Takami H."/>
        </authorList>
    </citation>
    <scope>NUCLEOTIDE SEQUENCE</scope>
    <source>
        <strain evidence="1">Expedition CK06-06</strain>
    </source>
</reference>
<dbReference type="EMBL" id="BARW01027738">
    <property type="protein sequence ID" value="GAJ05273.1"/>
    <property type="molecule type" value="Genomic_DNA"/>
</dbReference>
<accession>X1TIW6</accession>
<evidence type="ECO:0008006" key="2">
    <source>
        <dbReference type="Google" id="ProtNLM"/>
    </source>
</evidence>
<proteinExistence type="predicted"/>
<protein>
    <recommendedName>
        <fullName evidence="2">Swt1-like HEPN domain-containing protein</fullName>
    </recommendedName>
</protein>